<dbReference type="AlphaFoldDB" id="A0AAE9WDX8"/>
<dbReference type="GO" id="GO:0001181">
    <property type="term" value="F:RNA polymerase I general transcription initiation factor activity"/>
    <property type="evidence" value="ECO:0007669"/>
    <property type="project" value="InterPro"/>
</dbReference>
<evidence type="ECO:0000256" key="1">
    <source>
        <dbReference type="ARBA" id="ARBA00010098"/>
    </source>
</evidence>
<dbReference type="Pfam" id="PF05327">
    <property type="entry name" value="RRN3"/>
    <property type="match status" value="1"/>
</dbReference>
<organism evidence="3 4">
    <name type="scientific">Schizosaccharomyces osmophilus</name>
    <dbReference type="NCBI Taxonomy" id="2545709"/>
    <lineage>
        <taxon>Eukaryota</taxon>
        <taxon>Fungi</taxon>
        <taxon>Dikarya</taxon>
        <taxon>Ascomycota</taxon>
        <taxon>Taphrinomycotina</taxon>
        <taxon>Schizosaccharomycetes</taxon>
        <taxon>Schizosaccharomycetales</taxon>
        <taxon>Schizosaccharomycetaceae</taxon>
        <taxon>Schizosaccharomyces</taxon>
    </lineage>
</organism>
<name>A0AAE9WDX8_9SCHI</name>
<evidence type="ECO:0000313" key="3">
    <source>
        <dbReference type="EMBL" id="WBW74621.1"/>
    </source>
</evidence>
<dbReference type="GO" id="GO:0006361">
    <property type="term" value="P:transcription initiation at RNA polymerase I promoter"/>
    <property type="evidence" value="ECO:0007669"/>
    <property type="project" value="InterPro"/>
</dbReference>
<evidence type="ECO:0000313" key="4">
    <source>
        <dbReference type="Proteomes" id="UP001212411"/>
    </source>
</evidence>
<dbReference type="PANTHER" id="PTHR12790">
    <property type="entry name" value="TRANSCRIPTION INITIATION FACTOR IA RRN3"/>
    <property type="match status" value="1"/>
</dbReference>
<proteinExistence type="inferred from homology"/>
<dbReference type="SUPFAM" id="SSF48371">
    <property type="entry name" value="ARM repeat"/>
    <property type="match status" value="1"/>
</dbReference>
<dbReference type="InterPro" id="IPR016024">
    <property type="entry name" value="ARM-type_fold"/>
</dbReference>
<gene>
    <name evidence="3" type="primary">rrn3</name>
    <name evidence="3" type="ORF">SOMG_02748</name>
</gene>
<accession>A0AAE9WDX8</accession>
<dbReference type="InterPro" id="IPR007991">
    <property type="entry name" value="RNA_pol_I_trans_ini_fac_RRN3"/>
</dbReference>
<dbReference type="GO" id="GO:0005634">
    <property type="term" value="C:nucleus"/>
    <property type="evidence" value="ECO:0007669"/>
    <property type="project" value="TreeGrafter"/>
</dbReference>
<dbReference type="RefSeq" id="XP_056038864.1">
    <property type="nucleotide sequence ID" value="XM_056181539.1"/>
</dbReference>
<evidence type="ECO:0000256" key="2">
    <source>
        <dbReference type="SAM" id="MobiDB-lite"/>
    </source>
</evidence>
<dbReference type="GO" id="GO:0001042">
    <property type="term" value="F:RNA polymerase I core binding"/>
    <property type="evidence" value="ECO:0007669"/>
    <property type="project" value="TreeGrafter"/>
</dbReference>
<protein>
    <submittedName>
        <fullName evidence="3">RNA polymerase I general transcription inititation factor subunit Rrn3</fullName>
    </submittedName>
</protein>
<dbReference type="Proteomes" id="UP001212411">
    <property type="component" value="Chromosome 2"/>
</dbReference>
<keyword evidence="4" id="KW-1185">Reference proteome</keyword>
<dbReference type="PANTHER" id="PTHR12790:SF0">
    <property type="entry name" value="RNA POLYMERASE I-SPECIFIC TRANSCRIPTION INITIATION FACTOR RRN3-RELATED"/>
    <property type="match status" value="1"/>
</dbReference>
<feature type="region of interest" description="Disordered" evidence="2">
    <location>
        <begin position="573"/>
        <end position="592"/>
    </location>
</feature>
<feature type="compositionally biased region" description="Polar residues" evidence="2">
    <location>
        <begin position="16"/>
        <end position="34"/>
    </location>
</feature>
<comment type="similarity">
    <text evidence="1">Belongs to the RRN3 family.</text>
</comment>
<dbReference type="GeneID" id="80876228"/>
<feature type="region of interest" description="Disordered" evidence="2">
    <location>
        <begin position="16"/>
        <end position="36"/>
    </location>
</feature>
<dbReference type="EMBL" id="CP115612">
    <property type="protein sequence ID" value="WBW74621.1"/>
    <property type="molecule type" value="Genomic_DNA"/>
</dbReference>
<dbReference type="KEGG" id="som:SOMG_02748"/>
<feature type="compositionally biased region" description="Acidic residues" evidence="2">
    <location>
        <begin position="573"/>
        <end position="583"/>
    </location>
</feature>
<reference evidence="3 4" key="1">
    <citation type="journal article" date="2023" name="G3 (Bethesda)">
        <title>A high-quality reference genome for the fission yeast Schizosaccharomyces osmophilus.</title>
        <authorList>
            <person name="Jia G.S."/>
            <person name="Zhang W.C."/>
            <person name="Liang Y."/>
            <person name="Liu X.H."/>
            <person name="Rhind N."/>
            <person name="Pidoux A."/>
            <person name="Brysch-Herzberg M."/>
            <person name="Du L.L."/>
        </authorList>
    </citation>
    <scope>NUCLEOTIDE SEQUENCE [LARGE SCALE GENOMIC DNA]</scope>
    <source>
        <strain evidence="3 4">CBS 15793</strain>
    </source>
</reference>
<sequence length="592" mass="67220">MPSVIPASTLINSSISNGMMNPPTNLPPTDSSVPSYEGIASKHDSQLMQHMFRAFVGKALDDKSSGNVAAYEDMRRQFSIRPDAKDAPSSIQIQNLLSALTCNVSRLDSSCSSLIMSILGSVWVSRDESFVRCYTKFLGHLLSAQSTYLPLVMTMLIQHMCYQSNSLAIHYEHAHMALKYVLDLVPRAHSYLYSCILEEFPYKDESILAQMTYISNVLSICEYVPSLKGPVLHAVIDKIIQVDVEIQVELDIEDDEDSDASDASDDAASDVLTASALYERHADASEDLTSSTLLNDDPLSPVDTKQTLLQLDQLLYILFSYLSKNLNQSRDRYVVYNSLIRSFVNTVLKTFRCRYTQFLIFWASQLNPEFTDIFLGVLTEVCLNPSQPYTLRISGAMYLGSYVSRAKTLEASTIQIIVGLMTRWMEAYLDQCENELSDDLISKHSVFYAINQSVLYIYCFRWQELRISDETDPMDPRPAEWLPGLEVLHRSVLSRLNPLRYCSPNIVHQFARIAHHLNFMYVYSILEQNRKGSIRDGLETIDSFFPFDPYRLSKSSSIVQPFYNEWRPVPGMDDVEEAEDEPMSDYPLVPSL</sequence>